<keyword evidence="3" id="KW-1185">Reference proteome</keyword>
<dbReference type="Gene3D" id="3.30.420.40">
    <property type="match status" value="2"/>
</dbReference>
<evidence type="ECO:0000313" key="2">
    <source>
        <dbReference type="EMBL" id="MUN28887.1"/>
    </source>
</evidence>
<organism evidence="2 3">
    <name type="scientific">Sulfuracidifex metallicus DSM 6482 = JCM 9184</name>
    <dbReference type="NCBI Taxonomy" id="523847"/>
    <lineage>
        <taxon>Archaea</taxon>
        <taxon>Thermoproteota</taxon>
        <taxon>Thermoprotei</taxon>
        <taxon>Sulfolobales</taxon>
        <taxon>Sulfolobaceae</taxon>
        <taxon>Sulfuracidifex</taxon>
    </lineage>
</organism>
<dbReference type="Proteomes" id="UP000470772">
    <property type="component" value="Unassembled WGS sequence"/>
</dbReference>
<gene>
    <name evidence="2" type="ORF">GC250_05405</name>
</gene>
<dbReference type="InterPro" id="IPR043129">
    <property type="entry name" value="ATPase_NBD"/>
</dbReference>
<comment type="caution">
    <text evidence="2">The sequence shown here is derived from an EMBL/GenBank/DDBJ whole genome shotgun (WGS) entry which is preliminary data.</text>
</comment>
<protein>
    <submittedName>
        <fullName evidence="2">ATPase</fullName>
    </submittedName>
</protein>
<dbReference type="PANTHER" id="PTHR43190:SF3">
    <property type="entry name" value="N-ACETYL-D-GLUCOSAMINE KINASE"/>
    <property type="match status" value="1"/>
</dbReference>
<dbReference type="AlphaFoldDB" id="A0A6A9QHZ7"/>
<dbReference type="EMBL" id="WGGD01000005">
    <property type="protein sequence ID" value="MUN28887.1"/>
    <property type="molecule type" value="Genomic_DNA"/>
</dbReference>
<feature type="domain" description="ATPase BadF/BadG/BcrA/BcrD type" evidence="1">
    <location>
        <begin position="4"/>
        <end position="285"/>
    </location>
</feature>
<dbReference type="InterPro" id="IPR002731">
    <property type="entry name" value="ATPase_BadF"/>
</dbReference>
<dbReference type="SUPFAM" id="SSF53067">
    <property type="entry name" value="Actin-like ATPase domain"/>
    <property type="match status" value="2"/>
</dbReference>
<evidence type="ECO:0000313" key="3">
    <source>
        <dbReference type="Proteomes" id="UP000470772"/>
    </source>
</evidence>
<dbReference type="PANTHER" id="PTHR43190">
    <property type="entry name" value="N-ACETYL-D-GLUCOSAMINE KINASE"/>
    <property type="match status" value="1"/>
</dbReference>
<dbReference type="Pfam" id="PF01869">
    <property type="entry name" value="BcrAD_BadFG"/>
    <property type="match status" value="1"/>
</dbReference>
<accession>A0A6A9QHZ7</accession>
<dbReference type="InterPro" id="IPR052519">
    <property type="entry name" value="Euk-type_GlcNAc_Kinase"/>
</dbReference>
<sequence>MILVGVDGGGTTTEAIAYDTETKKMTSAESGPGNFHNVGVAEAVTNVMTAIRRATGGKIPDLVYVGLAGMDSRYDYEVMKVELKDAGKKTVIDHDGFVALYGETKGKPGIIVISGTGSVIVGYDGKSKLRYGGLGWLLSDEGSAYQIGRDLLRTIVKMMDGRLPKTSILEKALQFMGAKDVDDLVKWSYHEGHRVKEIASLARVVHESAKEGDETANAILKRNAEELAMSSSQMSKRLGVSTVYLKGGMFDSCIYFNFFRSYLENCNVRTVKSRVNAAFGALLLAAREASMTLDIEEVND</sequence>
<reference evidence="2 3" key="1">
    <citation type="submission" date="2019-10" db="EMBL/GenBank/DDBJ databases">
        <title>Sequencing and Assembly of Multiple Reported Metal-Biooxidizing Members of the Extremely Thermoacidophilic Archaeal Family Sulfolobaceae.</title>
        <authorList>
            <person name="Counts J.A."/>
            <person name="Kelly R.M."/>
        </authorList>
    </citation>
    <scope>NUCLEOTIDE SEQUENCE [LARGE SCALE GENOMIC DNA]</scope>
    <source>
        <strain evidence="2 3">DSM 6482</strain>
    </source>
</reference>
<proteinExistence type="predicted"/>
<dbReference type="RefSeq" id="WP_156016488.1">
    <property type="nucleotide sequence ID" value="NZ_WGGD01000005.1"/>
</dbReference>
<name>A0A6A9QHZ7_SULME</name>
<evidence type="ECO:0000259" key="1">
    <source>
        <dbReference type="Pfam" id="PF01869"/>
    </source>
</evidence>